<evidence type="ECO:0000313" key="3">
    <source>
        <dbReference type="Proteomes" id="UP000042738"/>
    </source>
</evidence>
<proteinExistence type="predicted"/>
<dbReference type="RefSeq" id="WP_040265843.1">
    <property type="nucleotide sequence ID" value="NZ_CAXKXZ010000007.1"/>
</dbReference>
<accession>A0A068Z372</accession>
<keyword evidence="2" id="KW-0946">Virion</keyword>
<dbReference type="PANTHER" id="PTHR37089">
    <property type="entry name" value="PROTEIN U-RELATED"/>
    <property type="match status" value="1"/>
</dbReference>
<feature type="domain" description="Spore coat protein U/FanG" evidence="1">
    <location>
        <begin position="29"/>
        <end position="169"/>
    </location>
</feature>
<organism evidence="2 3">
    <name type="scientific">Serratia symbiotica</name>
    <dbReference type="NCBI Taxonomy" id="138074"/>
    <lineage>
        <taxon>Bacteria</taxon>
        <taxon>Pseudomonadati</taxon>
        <taxon>Pseudomonadota</taxon>
        <taxon>Gammaproteobacteria</taxon>
        <taxon>Enterobacterales</taxon>
        <taxon>Yersiniaceae</taxon>
        <taxon>Serratia</taxon>
    </lineage>
</organism>
<dbReference type="InterPro" id="IPR053167">
    <property type="entry name" value="Spore_coat_component"/>
</dbReference>
<dbReference type="SMART" id="SM00972">
    <property type="entry name" value="SCPU"/>
    <property type="match status" value="1"/>
</dbReference>
<gene>
    <name evidence="2" type="ORF">SYMBAF_06555</name>
</gene>
<dbReference type="GeneID" id="93736176"/>
<sequence length="172" mass="17686">MKKTLKVLTSVLTLLTANGIANAEGTIQGTMGVDLTIGAGCALSGSPVGSIISEFAGLSFGTHSSLDKAIEGSATPLSLACSTGTHYKVELDNGRNATGETRRMASTTGTFVSYKLFQDATYLTNWGSAAQAMTNVGTGVAVPLIVYGRVLPAAATPEAGIYQDTVTMTITW</sequence>
<dbReference type="Proteomes" id="UP000042738">
    <property type="component" value="Chromosome"/>
</dbReference>
<evidence type="ECO:0000259" key="1">
    <source>
        <dbReference type="Pfam" id="PF05229"/>
    </source>
</evidence>
<dbReference type="Pfam" id="PF05229">
    <property type="entry name" value="SCPU"/>
    <property type="match status" value="1"/>
</dbReference>
<dbReference type="InterPro" id="IPR007893">
    <property type="entry name" value="Spore_coat_U/FanG"/>
</dbReference>
<keyword evidence="2" id="KW-0167">Capsid protein</keyword>
<dbReference type="EMBL" id="CP050855">
    <property type="protein sequence ID" value="QLH62668.1"/>
    <property type="molecule type" value="Genomic_DNA"/>
</dbReference>
<dbReference type="STRING" id="138074.SYMBAF_50287"/>
<protein>
    <submittedName>
        <fullName evidence="2">Spore coat protein U domain-containing protein</fullName>
    </submittedName>
</protein>
<dbReference type="AlphaFoldDB" id="A0A068Z372"/>
<evidence type="ECO:0000313" key="2">
    <source>
        <dbReference type="EMBL" id="QLH62668.1"/>
    </source>
</evidence>
<name>A0A068Z372_9GAMM</name>
<reference evidence="2 3" key="1">
    <citation type="journal article" date="2014" name="Genome Announc.">
        <title>Whole-Genome Sequence of Serratia symbiotica Strain CWBI-2.3T, a Free-Living Symbiont of the Black Bean Aphid Aphis fabae.</title>
        <authorList>
            <person name="Foray V."/>
            <person name="Grigorescu A.S."/>
            <person name="Sabri A."/>
            <person name="Haubruge E."/>
            <person name="Lognay G."/>
            <person name="Francis F."/>
            <person name="Fauconnier M.L."/>
            <person name="Hance T."/>
            <person name="Thonart P."/>
        </authorList>
    </citation>
    <scope>NUCLEOTIDE SEQUENCE [LARGE SCALE GENOMIC DNA]</scope>
    <source>
        <strain evidence="2">CWBI-2.3</strain>
    </source>
</reference>